<feature type="repeat" description="TPR" evidence="3">
    <location>
        <begin position="158"/>
        <end position="191"/>
    </location>
</feature>
<reference evidence="4 5" key="1">
    <citation type="journal article" date="2021" name="Microbiol. Resour. Announc.">
        <title>Complete Genome Sequences of Three Human Oral Treponema parvum Isolates.</title>
        <authorList>
            <person name="Zeng H."/>
            <person name="Watt R.M."/>
        </authorList>
    </citation>
    <scope>NUCLEOTIDE SEQUENCE [LARGE SCALE GENOMIC DNA]</scope>
    <source>
        <strain evidence="4 5">ATCC 700770</strain>
    </source>
</reference>
<evidence type="ECO:0000256" key="1">
    <source>
        <dbReference type="ARBA" id="ARBA00022737"/>
    </source>
</evidence>
<sequence length="211" mass="23768">MKRISLIPWLFLCVFFAYPQEKPDALRMYIQGNYLEAIKICEGEIASEPVHADSFVVLCWSLVANKQYAVAEQRASDGLALSPYDLRLVEVLGEAKYYQGKNREALELFERYLAGIPDSGSRVGSAYYFMGEIYIRQAKYQHADISFTAAVKKDPLMERWWTRLGYAREKAKNYSGAAAAYDKALELNPSQDDAVAGKSRISNILSQAPAL</sequence>
<evidence type="ECO:0000313" key="5">
    <source>
        <dbReference type="Proteomes" id="UP000671908"/>
    </source>
</evidence>
<dbReference type="InterPro" id="IPR019734">
    <property type="entry name" value="TPR_rpt"/>
</dbReference>
<gene>
    <name evidence="4" type="ORF">HRQ91_03880</name>
</gene>
<evidence type="ECO:0000313" key="4">
    <source>
        <dbReference type="EMBL" id="QTQ13665.1"/>
    </source>
</evidence>
<dbReference type="PROSITE" id="PS50005">
    <property type="entry name" value="TPR"/>
    <property type="match status" value="2"/>
</dbReference>
<dbReference type="Proteomes" id="UP000671908">
    <property type="component" value="Chromosome"/>
</dbReference>
<dbReference type="PANTHER" id="PTHR44943">
    <property type="entry name" value="CELLULOSE SYNTHASE OPERON PROTEIN C"/>
    <property type="match status" value="1"/>
</dbReference>
<keyword evidence="2 3" id="KW-0802">TPR repeat</keyword>
<dbReference type="PANTHER" id="PTHR44943:SF4">
    <property type="entry name" value="TPR REPEAT-CONTAINING PROTEIN MJ0798"/>
    <property type="match status" value="1"/>
</dbReference>
<dbReference type="SUPFAM" id="SSF48452">
    <property type="entry name" value="TPR-like"/>
    <property type="match status" value="1"/>
</dbReference>
<organism evidence="4 5">
    <name type="scientific">Treponema parvum</name>
    <dbReference type="NCBI Taxonomy" id="138851"/>
    <lineage>
        <taxon>Bacteria</taxon>
        <taxon>Pseudomonadati</taxon>
        <taxon>Spirochaetota</taxon>
        <taxon>Spirochaetia</taxon>
        <taxon>Spirochaetales</taxon>
        <taxon>Treponemataceae</taxon>
        <taxon>Treponema</taxon>
    </lineage>
</organism>
<dbReference type="Pfam" id="PF13432">
    <property type="entry name" value="TPR_16"/>
    <property type="match status" value="1"/>
</dbReference>
<keyword evidence="5" id="KW-1185">Reference proteome</keyword>
<dbReference type="AlphaFoldDB" id="A0A975IE48"/>
<dbReference type="KEGG" id="tpav:HRQ91_03880"/>
<dbReference type="EMBL" id="CP054142">
    <property type="protein sequence ID" value="QTQ13665.1"/>
    <property type="molecule type" value="Genomic_DNA"/>
</dbReference>
<protein>
    <submittedName>
        <fullName evidence="4">Tetratricopeptide repeat protein</fullName>
    </submittedName>
</protein>
<proteinExistence type="predicted"/>
<feature type="repeat" description="TPR" evidence="3">
    <location>
        <begin position="124"/>
        <end position="157"/>
    </location>
</feature>
<dbReference type="SMART" id="SM00028">
    <property type="entry name" value="TPR"/>
    <property type="match status" value="2"/>
</dbReference>
<dbReference type="RefSeq" id="WP_210120350.1">
    <property type="nucleotide sequence ID" value="NZ_CP054142.1"/>
</dbReference>
<evidence type="ECO:0000256" key="3">
    <source>
        <dbReference type="PROSITE-ProRule" id="PRU00339"/>
    </source>
</evidence>
<name>A0A975IE48_9SPIR</name>
<dbReference type="InterPro" id="IPR011990">
    <property type="entry name" value="TPR-like_helical_dom_sf"/>
</dbReference>
<keyword evidence="1" id="KW-0677">Repeat</keyword>
<accession>A0A975IE48</accession>
<evidence type="ECO:0000256" key="2">
    <source>
        <dbReference type="ARBA" id="ARBA00022803"/>
    </source>
</evidence>
<dbReference type="InterPro" id="IPR051685">
    <property type="entry name" value="Ycf3/AcsC/BcsC/TPR_MFPF"/>
</dbReference>
<dbReference type="Gene3D" id="1.25.40.10">
    <property type="entry name" value="Tetratricopeptide repeat domain"/>
    <property type="match status" value="2"/>
</dbReference>